<dbReference type="GeneID" id="33561502"/>
<feature type="transmembrane region" description="Helical" evidence="7">
    <location>
        <begin position="391"/>
        <end position="412"/>
    </location>
</feature>
<evidence type="ECO:0000256" key="7">
    <source>
        <dbReference type="SAM" id="Phobius"/>
    </source>
</evidence>
<feature type="transmembrane region" description="Helical" evidence="7">
    <location>
        <begin position="163"/>
        <end position="184"/>
    </location>
</feature>
<dbReference type="FunFam" id="1.20.1250.20:FF:000034">
    <property type="entry name" value="MFS general substrate transporter"/>
    <property type="match status" value="1"/>
</dbReference>
<dbReference type="PANTHER" id="PTHR43791:SF36">
    <property type="entry name" value="TRANSPORTER, PUTATIVE (AFU_ORTHOLOGUE AFUA_6G08340)-RELATED"/>
    <property type="match status" value="1"/>
</dbReference>
<feature type="transmembrane region" description="Helical" evidence="7">
    <location>
        <begin position="75"/>
        <end position="96"/>
    </location>
</feature>
<protein>
    <submittedName>
        <fullName evidence="9">Major facilitator superfamily domain-containing protein</fullName>
    </submittedName>
</protein>
<feature type="transmembrane region" description="Helical" evidence="7">
    <location>
        <begin position="299"/>
        <end position="321"/>
    </location>
</feature>
<evidence type="ECO:0000256" key="6">
    <source>
        <dbReference type="SAM" id="MobiDB-lite"/>
    </source>
</evidence>
<dbReference type="SUPFAM" id="SSF103473">
    <property type="entry name" value="MFS general substrate transporter"/>
    <property type="match status" value="1"/>
</dbReference>
<dbReference type="Gene3D" id="1.20.1250.20">
    <property type="entry name" value="MFS general substrate transporter like domains"/>
    <property type="match status" value="2"/>
</dbReference>
<dbReference type="Pfam" id="PF07690">
    <property type="entry name" value="MFS_1"/>
    <property type="match status" value="1"/>
</dbReference>
<sequence length="480" mass="53123">MKDVEDAHLDQETMSDDCFDHDSKEVRRVRWKVDRRLIPLLGLLYLCSYLDRSNIGNAKVAHLDKDLNLEPGVYNVALSVFYVGYILGDVPANVALKKIGPRIWVFMVMTAWGVVSMCMAAITDGAGLIATRFFLGLAESGFAPAPVYLISLWYRRCEHALRIGIYFSAATIAGAFGGLIAYAIAQLHTAGGLKAWQWIFILEGLPTILCALLALWLLPGLPENSRLLTPEEKALTIQRLKLDAGPATDTAFSWKQLWAAFKDWKIYAHTLLLLLHNVAFASVGLFVPSITMGFGYDHVTTQIMTAPVFVVACVATLLFAISSDRLQERGFHVFATTFLMAAGFVLLILTSHSSTIVRYVSLVICACGVYAAIPLHLCWPSGNFGGHTKKGVAIGFIIAVSQVGGIIGGQIYREDDAPLYVRGHTINAVLMFINSILILGLKFLLRRENKRRDQLTPEEFEKESDQKDATDAHPGYRFYE</sequence>
<feature type="transmembrane region" description="Helical" evidence="7">
    <location>
        <begin position="103"/>
        <end position="123"/>
    </location>
</feature>
<dbReference type="PROSITE" id="PS50850">
    <property type="entry name" value="MFS"/>
    <property type="match status" value="1"/>
</dbReference>
<feature type="transmembrane region" description="Helical" evidence="7">
    <location>
        <begin position="266"/>
        <end position="287"/>
    </location>
</feature>
<keyword evidence="3 7" id="KW-0812">Transmembrane</keyword>
<dbReference type="OrthoDB" id="2985014at2759"/>
<accession>A0A1Y2GCR7</accession>
<gene>
    <name evidence="9" type="ORF">BCR41DRAFT_161081</name>
</gene>
<feature type="region of interest" description="Disordered" evidence="6">
    <location>
        <begin position="454"/>
        <end position="480"/>
    </location>
</feature>
<dbReference type="GO" id="GO:0022857">
    <property type="term" value="F:transmembrane transporter activity"/>
    <property type="evidence" value="ECO:0007669"/>
    <property type="project" value="InterPro"/>
</dbReference>
<dbReference type="InterPro" id="IPR036259">
    <property type="entry name" value="MFS_trans_sf"/>
</dbReference>
<evidence type="ECO:0000313" key="10">
    <source>
        <dbReference type="Proteomes" id="UP000193648"/>
    </source>
</evidence>
<dbReference type="EMBL" id="MCFF01000042">
    <property type="protein sequence ID" value="ORZ07215.1"/>
    <property type="molecule type" value="Genomic_DNA"/>
</dbReference>
<feature type="domain" description="Major facilitator superfamily (MFS) profile" evidence="8">
    <location>
        <begin position="37"/>
        <end position="452"/>
    </location>
</feature>
<dbReference type="InterPro" id="IPR020846">
    <property type="entry name" value="MFS_dom"/>
</dbReference>
<dbReference type="Proteomes" id="UP000193648">
    <property type="component" value="Unassembled WGS sequence"/>
</dbReference>
<comment type="caution">
    <text evidence="9">The sequence shown here is derived from an EMBL/GenBank/DDBJ whole genome shotgun (WGS) entry which is preliminary data.</text>
</comment>
<evidence type="ECO:0000259" key="8">
    <source>
        <dbReference type="PROSITE" id="PS50850"/>
    </source>
</evidence>
<dbReference type="InParanoid" id="A0A1Y2GCR7"/>
<keyword evidence="4 7" id="KW-1133">Transmembrane helix</keyword>
<feature type="transmembrane region" description="Helical" evidence="7">
    <location>
        <begin position="129"/>
        <end position="151"/>
    </location>
</feature>
<comment type="subcellular location">
    <subcellularLocation>
        <location evidence="1">Membrane</location>
        <topology evidence="1">Multi-pass membrane protein</topology>
    </subcellularLocation>
</comment>
<evidence type="ECO:0000256" key="1">
    <source>
        <dbReference type="ARBA" id="ARBA00004141"/>
    </source>
</evidence>
<feature type="transmembrane region" description="Helical" evidence="7">
    <location>
        <begin position="356"/>
        <end position="379"/>
    </location>
</feature>
<proteinExistence type="predicted"/>
<name>A0A1Y2GCR7_9FUNG</name>
<keyword evidence="10" id="KW-1185">Reference proteome</keyword>
<evidence type="ECO:0000256" key="4">
    <source>
        <dbReference type="ARBA" id="ARBA00022989"/>
    </source>
</evidence>
<evidence type="ECO:0000313" key="9">
    <source>
        <dbReference type="EMBL" id="ORZ07215.1"/>
    </source>
</evidence>
<dbReference type="GO" id="GO:0016020">
    <property type="term" value="C:membrane"/>
    <property type="evidence" value="ECO:0007669"/>
    <property type="project" value="UniProtKB-SubCell"/>
</dbReference>
<dbReference type="FunFam" id="1.20.1250.20:FF:000013">
    <property type="entry name" value="MFS general substrate transporter"/>
    <property type="match status" value="1"/>
</dbReference>
<keyword evidence="5 7" id="KW-0472">Membrane</keyword>
<evidence type="ECO:0000256" key="2">
    <source>
        <dbReference type="ARBA" id="ARBA00022448"/>
    </source>
</evidence>
<dbReference type="AlphaFoldDB" id="A0A1Y2GCR7"/>
<feature type="transmembrane region" description="Helical" evidence="7">
    <location>
        <begin position="333"/>
        <end position="350"/>
    </location>
</feature>
<dbReference type="STRING" id="64571.A0A1Y2GCR7"/>
<dbReference type="RefSeq" id="XP_021877878.1">
    <property type="nucleotide sequence ID" value="XM_022019657.1"/>
</dbReference>
<dbReference type="InterPro" id="IPR011701">
    <property type="entry name" value="MFS"/>
</dbReference>
<feature type="transmembrane region" description="Helical" evidence="7">
    <location>
        <begin position="424"/>
        <end position="445"/>
    </location>
</feature>
<evidence type="ECO:0000256" key="5">
    <source>
        <dbReference type="ARBA" id="ARBA00023136"/>
    </source>
</evidence>
<dbReference type="PANTHER" id="PTHR43791">
    <property type="entry name" value="PERMEASE-RELATED"/>
    <property type="match status" value="1"/>
</dbReference>
<evidence type="ECO:0000256" key="3">
    <source>
        <dbReference type="ARBA" id="ARBA00022692"/>
    </source>
</evidence>
<dbReference type="FunCoup" id="A0A1Y2GCR7">
    <property type="interactions" value="86"/>
</dbReference>
<organism evidence="9 10">
    <name type="scientific">Lobosporangium transversale</name>
    <dbReference type="NCBI Taxonomy" id="64571"/>
    <lineage>
        <taxon>Eukaryota</taxon>
        <taxon>Fungi</taxon>
        <taxon>Fungi incertae sedis</taxon>
        <taxon>Mucoromycota</taxon>
        <taxon>Mortierellomycotina</taxon>
        <taxon>Mortierellomycetes</taxon>
        <taxon>Mortierellales</taxon>
        <taxon>Mortierellaceae</taxon>
        <taxon>Lobosporangium</taxon>
    </lineage>
</organism>
<feature type="transmembrane region" description="Helical" evidence="7">
    <location>
        <begin position="196"/>
        <end position="218"/>
    </location>
</feature>
<keyword evidence="2" id="KW-0813">Transport</keyword>
<reference evidence="9 10" key="1">
    <citation type="submission" date="2016-07" db="EMBL/GenBank/DDBJ databases">
        <title>Pervasive Adenine N6-methylation of Active Genes in Fungi.</title>
        <authorList>
            <consortium name="DOE Joint Genome Institute"/>
            <person name="Mondo S.J."/>
            <person name="Dannebaum R.O."/>
            <person name="Kuo R.C."/>
            <person name="Labutti K."/>
            <person name="Haridas S."/>
            <person name="Kuo A."/>
            <person name="Salamov A."/>
            <person name="Ahrendt S.R."/>
            <person name="Lipzen A."/>
            <person name="Sullivan W."/>
            <person name="Andreopoulos W.B."/>
            <person name="Clum A."/>
            <person name="Lindquist E."/>
            <person name="Daum C."/>
            <person name="Ramamoorthy G.K."/>
            <person name="Gryganskyi A."/>
            <person name="Culley D."/>
            <person name="Magnuson J.K."/>
            <person name="James T.Y."/>
            <person name="O'Malley M.A."/>
            <person name="Stajich J.E."/>
            <person name="Spatafora J.W."/>
            <person name="Visel A."/>
            <person name="Grigoriev I.V."/>
        </authorList>
    </citation>
    <scope>NUCLEOTIDE SEQUENCE [LARGE SCALE GENOMIC DNA]</scope>
    <source>
        <strain evidence="9 10">NRRL 3116</strain>
    </source>
</reference>